<accession>A0AAV0FE50</accession>
<dbReference type="AlphaFoldDB" id="A0AAV0FE50"/>
<comment type="caution">
    <text evidence="1">The sequence shown here is derived from an EMBL/GenBank/DDBJ whole genome shotgun (WGS) entry which is preliminary data.</text>
</comment>
<dbReference type="Proteomes" id="UP001152523">
    <property type="component" value="Unassembled WGS sequence"/>
</dbReference>
<dbReference type="EMBL" id="CAMAPF010000976">
    <property type="protein sequence ID" value="CAH9133533.1"/>
    <property type="molecule type" value="Genomic_DNA"/>
</dbReference>
<keyword evidence="2" id="KW-1185">Reference proteome</keyword>
<name>A0AAV0FE50_9ASTE</name>
<sequence length="61" mass="7209">MIKELVFQWQRAQKRMKQQANKNRSKGVYQRVDWHLSTTISKVAYKLSLPTNSHLFSIEGC</sequence>
<organism evidence="1 2">
    <name type="scientific">Cuscuta epithymum</name>
    <dbReference type="NCBI Taxonomy" id="186058"/>
    <lineage>
        <taxon>Eukaryota</taxon>
        <taxon>Viridiplantae</taxon>
        <taxon>Streptophyta</taxon>
        <taxon>Embryophyta</taxon>
        <taxon>Tracheophyta</taxon>
        <taxon>Spermatophyta</taxon>
        <taxon>Magnoliopsida</taxon>
        <taxon>eudicotyledons</taxon>
        <taxon>Gunneridae</taxon>
        <taxon>Pentapetalae</taxon>
        <taxon>asterids</taxon>
        <taxon>lamiids</taxon>
        <taxon>Solanales</taxon>
        <taxon>Convolvulaceae</taxon>
        <taxon>Cuscuteae</taxon>
        <taxon>Cuscuta</taxon>
        <taxon>Cuscuta subgen. Cuscuta</taxon>
    </lineage>
</organism>
<evidence type="ECO:0000313" key="1">
    <source>
        <dbReference type="EMBL" id="CAH9133533.1"/>
    </source>
</evidence>
<evidence type="ECO:0000313" key="2">
    <source>
        <dbReference type="Proteomes" id="UP001152523"/>
    </source>
</evidence>
<proteinExistence type="predicted"/>
<gene>
    <name evidence="1" type="ORF">CEPIT_LOCUS33016</name>
</gene>
<protein>
    <submittedName>
        <fullName evidence="1">Uncharacterized protein</fullName>
    </submittedName>
</protein>
<reference evidence="1" key="1">
    <citation type="submission" date="2022-07" db="EMBL/GenBank/DDBJ databases">
        <authorList>
            <person name="Macas J."/>
            <person name="Novak P."/>
            <person name="Neumann P."/>
        </authorList>
    </citation>
    <scope>NUCLEOTIDE SEQUENCE</scope>
</reference>